<protein>
    <submittedName>
        <fullName evidence="1">Uncharacterized protein</fullName>
    </submittedName>
</protein>
<reference evidence="2" key="1">
    <citation type="submission" date="2017-01" db="EMBL/GenBank/DDBJ databases">
        <authorList>
            <person name="Varghese N."/>
            <person name="Submissions S."/>
        </authorList>
    </citation>
    <scope>NUCLEOTIDE SEQUENCE [LARGE SCALE GENOMIC DNA]</scope>
    <source>
        <strain evidence="2">type strain: HArc-</strain>
    </source>
</reference>
<dbReference type="STRING" id="308853.SAMN05421752_11363"/>
<organism evidence="1 2">
    <name type="scientific">Natronorubrum thiooxidans</name>
    <dbReference type="NCBI Taxonomy" id="308853"/>
    <lineage>
        <taxon>Archaea</taxon>
        <taxon>Methanobacteriati</taxon>
        <taxon>Methanobacteriota</taxon>
        <taxon>Stenosarchaea group</taxon>
        <taxon>Halobacteria</taxon>
        <taxon>Halobacteriales</taxon>
        <taxon>Natrialbaceae</taxon>
        <taxon>Natronorubrum</taxon>
    </lineage>
</organism>
<dbReference type="Proteomes" id="UP000185936">
    <property type="component" value="Unassembled WGS sequence"/>
</dbReference>
<keyword evidence="2" id="KW-1185">Reference proteome</keyword>
<sequence length="88" mass="9586">MIHHSILDHGPLSVATRDFGADLSPNHFWETDLSVHTPERLEPCSIEPHTPRTKDVVPAVVAEQPVNGDESLGFTLLPVNRGIGGRSL</sequence>
<dbReference type="EMBL" id="FTNR01000013">
    <property type="protein sequence ID" value="SIS13562.1"/>
    <property type="molecule type" value="Genomic_DNA"/>
</dbReference>
<proteinExistence type="predicted"/>
<evidence type="ECO:0000313" key="2">
    <source>
        <dbReference type="Proteomes" id="UP000185936"/>
    </source>
</evidence>
<gene>
    <name evidence="1" type="ORF">SAMN05421752_11363</name>
</gene>
<accession>A0A1N7GM06</accession>
<evidence type="ECO:0000313" key="1">
    <source>
        <dbReference type="EMBL" id="SIS13562.1"/>
    </source>
</evidence>
<dbReference type="AlphaFoldDB" id="A0A1N7GM06"/>
<name>A0A1N7GM06_9EURY</name>